<evidence type="ECO:0000313" key="1">
    <source>
        <dbReference type="EMBL" id="KAJ7203544.1"/>
    </source>
</evidence>
<name>A0AAD6V9E4_9AGAR</name>
<accession>A0AAD6V9E4</accession>
<keyword evidence="2" id="KW-1185">Reference proteome</keyword>
<dbReference type="Proteomes" id="UP001219525">
    <property type="component" value="Unassembled WGS sequence"/>
</dbReference>
<dbReference type="AlphaFoldDB" id="A0AAD6V9E4"/>
<protein>
    <submittedName>
        <fullName evidence="1">Uncharacterized protein</fullName>
    </submittedName>
</protein>
<evidence type="ECO:0000313" key="2">
    <source>
        <dbReference type="Proteomes" id="UP001219525"/>
    </source>
</evidence>
<comment type="caution">
    <text evidence="1">The sequence shown here is derived from an EMBL/GenBank/DDBJ whole genome shotgun (WGS) entry which is preliminary data.</text>
</comment>
<organism evidence="1 2">
    <name type="scientific">Mycena pura</name>
    <dbReference type="NCBI Taxonomy" id="153505"/>
    <lineage>
        <taxon>Eukaryota</taxon>
        <taxon>Fungi</taxon>
        <taxon>Dikarya</taxon>
        <taxon>Basidiomycota</taxon>
        <taxon>Agaricomycotina</taxon>
        <taxon>Agaricomycetes</taxon>
        <taxon>Agaricomycetidae</taxon>
        <taxon>Agaricales</taxon>
        <taxon>Marasmiineae</taxon>
        <taxon>Mycenaceae</taxon>
        <taxon>Mycena</taxon>
    </lineage>
</organism>
<dbReference type="EMBL" id="JARJCW010000050">
    <property type="protein sequence ID" value="KAJ7203544.1"/>
    <property type="molecule type" value="Genomic_DNA"/>
</dbReference>
<gene>
    <name evidence="1" type="ORF">GGX14DRAFT_461444</name>
</gene>
<sequence length="289" mass="33359">MLIPILPVELEKEIFQMTAYSQLSSIPRLMLVAHRVKIWVEPLLFRVIILYRYQFLNGSFMPYTYPMADDDDFSGIQSLPTSVLRDSVRHLLLHNMPETVSQIILSASSAVEDLRIVTSEANSFLLPFIGVLPLKRLYCYLGELFTDEAQIDFGHPLFSRLTHLELFDELATDRYFDLALIPHLTHLAFNTPAFLDMSLTLLKTCKSLHVLVLVLRPYQGHIQRAVKHEALGQLSEDPRFVQIVCSEWLDNWRSGALTGSDYWSRAEDFIARRRSGEIDRLQYKIGRDE</sequence>
<proteinExistence type="predicted"/>
<reference evidence="1" key="1">
    <citation type="submission" date="2023-03" db="EMBL/GenBank/DDBJ databases">
        <title>Massive genome expansion in bonnet fungi (Mycena s.s.) driven by repeated elements and novel gene families across ecological guilds.</title>
        <authorList>
            <consortium name="Lawrence Berkeley National Laboratory"/>
            <person name="Harder C.B."/>
            <person name="Miyauchi S."/>
            <person name="Viragh M."/>
            <person name="Kuo A."/>
            <person name="Thoen E."/>
            <person name="Andreopoulos B."/>
            <person name="Lu D."/>
            <person name="Skrede I."/>
            <person name="Drula E."/>
            <person name="Henrissat B."/>
            <person name="Morin E."/>
            <person name="Kohler A."/>
            <person name="Barry K."/>
            <person name="LaButti K."/>
            <person name="Morin E."/>
            <person name="Salamov A."/>
            <person name="Lipzen A."/>
            <person name="Mereny Z."/>
            <person name="Hegedus B."/>
            <person name="Baldrian P."/>
            <person name="Stursova M."/>
            <person name="Weitz H."/>
            <person name="Taylor A."/>
            <person name="Grigoriev I.V."/>
            <person name="Nagy L.G."/>
            <person name="Martin F."/>
            <person name="Kauserud H."/>
        </authorList>
    </citation>
    <scope>NUCLEOTIDE SEQUENCE</scope>
    <source>
        <strain evidence="1">9144</strain>
    </source>
</reference>